<evidence type="ECO:0000313" key="2">
    <source>
        <dbReference type="EMBL" id="BDZ53464.1"/>
    </source>
</evidence>
<feature type="region of interest" description="Disordered" evidence="1">
    <location>
        <begin position="1"/>
        <end position="20"/>
    </location>
</feature>
<organism evidence="2 3">
    <name type="scientific">Agromyces marinus</name>
    <dbReference type="NCBI Taxonomy" id="1389020"/>
    <lineage>
        <taxon>Bacteria</taxon>
        <taxon>Bacillati</taxon>
        <taxon>Actinomycetota</taxon>
        <taxon>Actinomycetes</taxon>
        <taxon>Micrococcales</taxon>
        <taxon>Microbacteriaceae</taxon>
        <taxon>Agromyces</taxon>
    </lineage>
</organism>
<feature type="region of interest" description="Disordered" evidence="1">
    <location>
        <begin position="72"/>
        <end position="99"/>
    </location>
</feature>
<keyword evidence="3" id="KW-1185">Reference proteome</keyword>
<proteinExistence type="predicted"/>
<accession>A0ABN6Y832</accession>
<name>A0ABN6Y832_9MICO</name>
<sequence length="171" mass="17371">MCPDAQLGFGPVGPKSGEHVDPELDVLALQAADLVRVGAVEAVEVAVLDADDVGVREGEVDVEADERVQRGRGVGDLVRGASPSVEEPTARVGEDRGEHRGLAREVAVHGGAGHARGLPEFLEGDSRVPAVGEEPCGGSEQRGATVGLGSAAFGERLGQGCLGGSRGSFGE</sequence>
<dbReference type="EMBL" id="AP027734">
    <property type="protein sequence ID" value="BDZ53464.1"/>
    <property type="molecule type" value="Genomic_DNA"/>
</dbReference>
<evidence type="ECO:0000313" key="3">
    <source>
        <dbReference type="Proteomes" id="UP001321477"/>
    </source>
</evidence>
<dbReference type="Proteomes" id="UP001321477">
    <property type="component" value="Chromosome"/>
</dbReference>
<reference evidence="3" key="1">
    <citation type="journal article" date="2019" name="Int. J. Syst. Evol. Microbiol.">
        <title>The Global Catalogue of Microorganisms (GCM) 10K type strain sequencing project: providing services to taxonomists for standard genome sequencing and annotation.</title>
        <authorList>
            <consortium name="The Broad Institute Genomics Platform"/>
            <consortium name="The Broad Institute Genome Sequencing Center for Infectious Disease"/>
            <person name="Wu L."/>
            <person name="Ma J."/>
        </authorList>
    </citation>
    <scope>NUCLEOTIDE SEQUENCE [LARGE SCALE GENOMIC DNA]</scope>
    <source>
        <strain evidence="3">NBRC 109019</strain>
    </source>
</reference>
<evidence type="ECO:0000256" key="1">
    <source>
        <dbReference type="SAM" id="MobiDB-lite"/>
    </source>
</evidence>
<feature type="compositionally biased region" description="Basic and acidic residues" evidence="1">
    <location>
        <begin position="88"/>
        <end position="99"/>
    </location>
</feature>
<protein>
    <submittedName>
        <fullName evidence="2">Uncharacterized protein</fullName>
    </submittedName>
</protein>
<gene>
    <name evidence="2" type="ORF">GCM10025870_05370</name>
</gene>